<dbReference type="InterPro" id="IPR001365">
    <property type="entry name" value="A_deaminase_dom"/>
</dbReference>
<protein>
    <recommendedName>
        <fullName evidence="3">adenosine deaminase</fullName>
        <ecNumber evidence="3">3.5.4.4</ecNumber>
    </recommendedName>
</protein>
<dbReference type="GO" id="GO:0046103">
    <property type="term" value="P:inosine biosynthetic process"/>
    <property type="evidence" value="ECO:0007669"/>
    <property type="project" value="TreeGrafter"/>
</dbReference>
<evidence type="ECO:0000259" key="7">
    <source>
        <dbReference type="Pfam" id="PF00962"/>
    </source>
</evidence>
<dbReference type="InterPro" id="IPR006330">
    <property type="entry name" value="Ado/ade_deaminase"/>
</dbReference>
<evidence type="ECO:0000256" key="4">
    <source>
        <dbReference type="ARBA" id="ARBA00022723"/>
    </source>
</evidence>
<dbReference type="KEGG" id="pvp:105311128"/>
<dbReference type="GO" id="GO:0005829">
    <property type="term" value="C:cytosol"/>
    <property type="evidence" value="ECO:0007669"/>
    <property type="project" value="TreeGrafter"/>
</dbReference>
<dbReference type="GO" id="GO:0009897">
    <property type="term" value="C:external side of plasma membrane"/>
    <property type="evidence" value="ECO:0007669"/>
    <property type="project" value="TreeGrafter"/>
</dbReference>
<feature type="domain" description="Adenosine deaminase" evidence="7">
    <location>
        <begin position="1"/>
        <end position="72"/>
    </location>
</feature>
<name>A0A6P3RT40_PTEVA</name>
<evidence type="ECO:0000313" key="9">
    <source>
        <dbReference type="RefSeq" id="XP_011385457.1"/>
    </source>
</evidence>
<accession>A0A6P3RT40</accession>
<dbReference type="GO" id="GO:0042110">
    <property type="term" value="P:T cell activation"/>
    <property type="evidence" value="ECO:0007669"/>
    <property type="project" value="TreeGrafter"/>
</dbReference>
<dbReference type="GO" id="GO:0060169">
    <property type="term" value="P:negative regulation of adenosine receptor signaling pathway"/>
    <property type="evidence" value="ECO:0007669"/>
    <property type="project" value="TreeGrafter"/>
</dbReference>
<keyword evidence="5" id="KW-0378">Hydrolase</keyword>
<organism evidence="8 9">
    <name type="scientific">Pteropus vampyrus</name>
    <name type="common">Large flying fox</name>
    <dbReference type="NCBI Taxonomy" id="132908"/>
    <lineage>
        <taxon>Eukaryota</taxon>
        <taxon>Metazoa</taxon>
        <taxon>Chordata</taxon>
        <taxon>Craniata</taxon>
        <taxon>Vertebrata</taxon>
        <taxon>Euteleostomi</taxon>
        <taxon>Mammalia</taxon>
        <taxon>Eutheria</taxon>
        <taxon>Laurasiatheria</taxon>
        <taxon>Chiroptera</taxon>
        <taxon>Yinpterochiroptera</taxon>
        <taxon>Pteropodoidea</taxon>
        <taxon>Pteropodidae</taxon>
        <taxon>Pteropodinae</taxon>
        <taxon>Pteropus</taxon>
    </lineage>
</organism>
<dbReference type="InterPro" id="IPR032466">
    <property type="entry name" value="Metal_Hydrolase"/>
</dbReference>
<gene>
    <name evidence="9" type="primary">LOC105311128</name>
</gene>
<dbReference type="GeneID" id="105311128"/>
<evidence type="ECO:0000256" key="2">
    <source>
        <dbReference type="ARBA" id="ARBA00006676"/>
    </source>
</evidence>
<reference evidence="9" key="1">
    <citation type="submission" date="2025-08" db="UniProtKB">
        <authorList>
            <consortium name="RefSeq"/>
        </authorList>
    </citation>
    <scope>IDENTIFICATION</scope>
    <source>
        <tissue evidence="9">Kidney</tissue>
    </source>
</reference>
<evidence type="ECO:0000256" key="6">
    <source>
        <dbReference type="ARBA" id="ARBA00022833"/>
    </source>
</evidence>
<evidence type="ECO:0000256" key="3">
    <source>
        <dbReference type="ARBA" id="ARBA00012784"/>
    </source>
</evidence>
<dbReference type="PANTHER" id="PTHR11409:SF43">
    <property type="entry name" value="ADENOSINE DEAMINASE"/>
    <property type="match status" value="1"/>
</dbReference>
<dbReference type="RefSeq" id="XP_011385457.1">
    <property type="nucleotide sequence ID" value="XM_011387155.2"/>
</dbReference>
<dbReference type="GO" id="GO:0006154">
    <property type="term" value="P:adenosine catabolic process"/>
    <property type="evidence" value="ECO:0007669"/>
    <property type="project" value="TreeGrafter"/>
</dbReference>
<dbReference type="Proteomes" id="UP000515202">
    <property type="component" value="Unplaced"/>
</dbReference>
<proteinExistence type="inferred from homology"/>
<dbReference type="GO" id="GO:0004000">
    <property type="term" value="F:adenosine deaminase activity"/>
    <property type="evidence" value="ECO:0007669"/>
    <property type="project" value="TreeGrafter"/>
</dbReference>
<dbReference type="GO" id="GO:0043103">
    <property type="term" value="P:hypoxanthine salvage"/>
    <property type="evidence" value="ECO:0007669"/>
    <property type="project" value="TreeGrafter"/>
</dbReference>
<dbReference type="Gene3D" id="3.20.20.140">
    <property type="entry name" value="Metal-dependent hydrolases"/>
    <property type="match status" value="1"/>
</dbReference>
<sequence length="144" mass="15674">MKAKEGVVYVEVRYSPHLLANSKVEPISWHQAEGDLTPDEVVALVCQGLQEGERNFGVKARSILCCMRHQPSEYDLGPAPGCPSAASPSLLDCCCTWSPLCPLPPAIPWAHSGTLGLPEVIRALPGRLRTSWQQRPFSQGDQAL</sequence>
<comment type="cofactor">
    <cofactor evidence="1">
        <name>Zn(2+)</name>
        <dbReference type="ChEBI" id="CHEBI:29105"/>
    </cofactor>
</comment>
<evidence type="ECO:0000256" key="5">
    <source>
        <dbReference type="ARBA" id="ARBA00022801"/>
    </source>
</evidence>
<comment type="similarity">
    <text evidence="2">Belongs to the metallo-dependent hydrolases superfamily. Adenosine and AMP deaminases family.</text>
</comment>
<evidence type="ECO:0000313" key="8">
    <source>
        <dbReference type="Proteomes" id="UP000515202"/>
    </source>
</evidence>
<dbReference type="PANTHER" id="PTHR11409">
    <property type="entry name" value="ADENOSINE DEAMINASE"/>
    <property type="match status" value="1"/>
</dbReference>
<dbReference type="AlphaFoldDB" id="A0A6P3RT40"/>
<dbReference type="OrthoDB" id="272271at2759"/>
<evidence type="ECO:0000256" key="1">
    <source>
        <dbReference type="ARBA" id="ARBA00001947"/>
    </source>
</evidence>
<dbReference type="Pfam" id="PF00962">
    <property type="entry name" value="A_deaminase"/>
    <property type="match status" value="1"/>
</dbReference>
<dbReference type="SUPFAM" id="SSF51556">
    <property type="entry name" value="Metallo-dependent hydrolases"/>
    <property type="match status" value="1"/>
</dbReference>
<keyword evidence="6" id="KW-0862">Zinc</keyword>
<keyword evidence="8" id="KW-1185">Reference proteome</keyword>
<keyword evidence="4" id="KW-0479">Metal-binding</keyword>
<dbReference type="GO" id="GO:0046872">
    <property type="term" value="F:metal ion binding"/>
    <property type="evidence" value="ECO:0007669"/>
    <property type="project" value="UniProtKB-KW"/>
</dbReference>
<dbReference type="EC" id="3.5.4.4" evidence="3"/>